<sequence>MMKSKIYKALLLCCIIISMGSCSKNYLNVSDELAGQLTLDQIFSTPANARAFHRNIFAGIGTSSAMVFQLSTTAVRGVDNPWPAFTDENRNQQGAFRVEPPAGFNASSAPFSRWDLYLYIRQANVFMANAKIIPRVGGTSSGGTVADAIEEPEYKKLMAQARFLRAYYHYLLFELYGPVPIMDKTVNPNDADLDFERNSVDEVVNFVTKEMDAVAPDLDEYISLTDINNLGLPTKGVALAVKAKILVLAASPLYNGGFAEAMALTNKSGKKLFPAKDDNKWQKAVSALQDFINFSVGKYDLYREFTAGVLDPDKSIYQLFQAMNSEVIWASGNEAYGSISSGDGMVRRATPRSQGGYGNVGPTQELVDAFFMKNGKSINDPGSGYSEVGFSTVTEVPAGRSEAGTFNMYVNREPRFYASIVYHGKRWPVTNALIKFTKGNGNDIASNYSITGYNMYKRLNRTVSQSVTTAPKTFYRPSFIFRLAEFYLLYAEALNEVNPADPKIAQYVDLVRERAGIPKWSVSNPAIIGNQALQREAIRKESRVELCFEGQRYFDVRRWMIAENASGQGAQGGPFYGMNVGAETDADFLKRTQYETRVFTRAYYLWPIPLAEIQKSTKLVQNPGW</sequence>
<feature type="domain" description="SusD-like N-terminal" evidence="8">
    <location>
        <begin position="151"/>
        <end position="244"/>
    </location>
</feature>
<evidence type="ECO:0000256" key="4">
    <source>
        <dbReference type="ARBA" id="ARBA00023136"/>
    </source>
</evidence>
<evidence type="ECO:0000313" key="9">
    <source>
        <dbReference type="EMBL" id="SDE11217.1"/>
    </source>
</evidence>
<dbReference type="SUPFAM" id="SSF48452">
    <property type="entry name" value="TPR-like"/>
    <property type="match status" value="1"/>
</dbReference>
<evidence type="ECO:0000256" key="1">
    <source>
        <dbReference type="ARBA" id="ARBA00004442"/>
    </source>
</evidence>
<dbReference type="AlphaFoldDB" id="A0A1G7A9P8"/>
<gene>
    <name evidence="9" type="ORF">SAMN04488024_1123</name>
</gene>
<dbReference type="InterPro" id="IPR011990">
    <property type="entry name" value="TPR-like_helical_dom_sf"/>
</dbReference>
<dbReference type="GO" id="GO:0009279">
    <property type="term" value="C:cell outer membrane"/>
    <property type="evidence" value="ECO:0007669"/>
    <property type="project" value="UniProtKB-SubCell"/>
</dbReference>
<reference evidence="10" key="1">
    <citation type="submission" date="2016-10" db="EMBL/GenBank/DDBJ databases">
        <authorList>
            <person name="Varghese N."/>
            <person name="Submissions S."/>
        </authorList>
    </citation>
    <scope>NUCLEOTIDE SEQUENCE [LARGE SCALE GENOMIC DNA]</scope>
    <source>
        <strain evidence="10">DSM 18609</strain>
    </source>
</reference>
<keyword evidence="10" id="KW-1185">Reference proteome</keyword>
<organism evidence="9 10">
    <name type="scientific">Pedobacter soli</name>
    <dbReference type="NCBI Taxonomy" id="390242"/>
    <lineage>
        <taxon>Bacteria</taxon>
        <taxon>Pseudomonadati</taxon>
        <taxon>Bacteroidota</taxon>
        <taxon>Sphingobacteriia</taxon>
        <taxon>Sphingobacteriales</taxon>
        <taxon>Sphingobacteriaceae</taxon>
        <taxon>Pedobacter</taxon>
    </lineage>
</organism>
<dbReference type="InterPro" id="IPR012944">
    <property type="entry name" value="SusD_RagB_dom"/>
</dbReference>
<feature type="domain" description="RagB/SusD" evidence="7">
    <location>
        <begin position="326"/>
        <end position="625"/>
    </location>
</feature>
<comment type="subcellular location">
    <subcellularLocation>
        <location evidence="1">Cell outer membrane</location>
    </subcellularLocation>
</comment>
<keyword evidence="3 6" id="KW-0732">Signal</keyword>
<dbReference type="Pfam" id="PF07980">
    <property type="entry name" value="SusD_RagB"/>
    <property type="match status" value="1"/>
</dbReference>
<evidence type="ECO:0000259" key="8">
    <source>
        <dbReference type="Pfam" id="PF14322"/>
    </source>
</evidence>
<dbReference type="RefSeq" id="WP_244154720.1">
    <property type="nucleotide sequence ID" value="NZ_FMZH01000012.1"/>
</dbReference>
<dbReference type="Pfam" id="PF14322">
    <property type="entry name" value="SusD-like_3"/>
    <property type="match status" value="1"/>
</dbReference>
<proteinExistence type="inferred from homology"/>
<feature type="signal peptide" evidence="6">
    <location>
        <begin position="1"/>
        <end position="23"/>
    </location>
</feature>
<evidence type="ECO:0000259" key="7">
    <source>
        <dbReference type="Pfam" id="PF07980"/>
    </source>
</evidence>
<comment type="similarity">
    <text evidence="2">Belongs to the SusD family.</text>
</comment>
<dbReference type="Proteomes" id="UP000199455">
    <property type="component" value="Unassembled WGS sequence"/>
</dbReference>
<evidence type="ECO:0000256" key="3">
    <source>
        <dbReference type="ARBA" id="ARBA00022729"/>
    </source>
</evidence>
<protein>
    <submittedName>
        <fullName evidence="9">Starch-binding associating with outer membrane</fullName>
    </submittedName>
</protein>
<keyword evidence="4" id="KW-0472">Membrane</keyword>
<keyword evidence="5" id="KW-0998">Cell outer membrane</keyword>
<dbReference type="STRING" id="390242.SAMN04488024_1123"/>
<dbReference type="PROSITE" id="PS51257">
    <property type="entry name" value="PROKAR_LIPOPROTEIN"/>
    <property type="match status" value="1"/>
</dbReference>
<evidence type="ECO:0000313" key="10">
    <source>
        <dbReference type="Proteomes" id="UP000199455"/>
    </source>
</evidence>
<dbReference type="Gene3D" id="1.25.40.390">
    <property type="match status" value="1"/>
</dbReference>
<accession>A0A1G7A9P8</accession>
<dbReference type="InterPro" id="IPR033985">
    <property type="entry name" value="SusD-like_N"/>
</dbReference>
<name>A0A1G7A9P8_9SPHI</name>
<feature type="chain" id="PRO_5011517583" evidence="6">
    <location>
        <begin position="24"/>
        <end position="625"/>
    </location>
</feature>
<evidence type="ECO:0000256" key="6">
    <source>
        <dbReference type="SAM" id="SignalP"/>
    </source>
</evidence>
<evidence type="ECO:0000256" key="5">
    <source>
        <dbReference type="ARBA" id="ARBA00023237"/>
    </source>
</evidence>
<evidence type="ECO:0000256" key="2">
    <source>
        <dbReference type="ARBA" id="ARBA00006275"/>
    </source>
</evidence>
<dbReference type="EMBL" id="FMZH01000012">
    <property type="protein sequence ID" value="SDE11217.1"/>
    <property type="molecule type" value="Genomic_DNA"/>
</dbReference>